<proteinExistence type="predicted"/>
<accession>A0A8S0PHU6</accession>
<feature type="region of interest" description="Disordered" evidence="1">
    <location>
        <begin position="1"/>
        <end position="60"/>
    </location>
</feature>
<reference evidence="2 3" key="1">
    <citation type="submission" date="2019-12" db="EMBL/GenBank/DDBJ databases">
        <authorList>
            <person name="Alioto T."/>
            <person name="Alioto T."/>
            <person name="Gomez Garrido J."/>
        </authorList>
    </citation>
    <scope>NUCLEOTIDE SEQUENCE [LARGE SCALE GENOMIC DNA]</scope>
</reference>
<keyword evidence="3" id="KW-1185">Reference proteome</keyword>
<gene>
    <name evidence="2" type="ORF">OLEA9_A095119</name>
</gene>
<name>A0A8S0PHU6_OLEEU</name>
<evidence type="ECO:0000313" key="2">
    <source>
        <dbReference type="EMBL" id="CAA2949305.1"/>
    </source>
</evidence>
<dbReference type="Proteomes" id="UP000594638">
    <property type="component" value="Unassembled WGS sequence"/>
</dbReference>
<organism evidence="2 3">
    <name type="scientific">Olea europaea subsp. europaea</name>
    <dbReference type="NCBI Taxonomy" id="158383"/>
    <lineage>
        <taxon>Eukaryota</taxon>
        <taxon>Viridiplantae</taxon>
        <taxon>Streptophyta</taxon>
        <taxon>Embryophyta</taxon>
        <taxon>Tracheophyta</taxon>
        <taxon>Spermatophyta</taxon>
        <taxon>Magnoliopsida</taxon>
        <taxon>eudicotyledons</taxon>
        <taxon>Gunneridae</taxon>
        <taxon>Pentapetalae</taxon>
        <taxon>asterids</taxon>
        <taxon>lamiids</taxon>
        <taxon>Lamiales</taxon>
        <taxon>Oleaceae</taxon>
        <taxon>Oleeae</taxon>
        <taxon>Olea</taxon>
    </lineage>
</organism>
<evidence type="ECO:0000313" key="3">
    <source>
        <dbReference type="Proteomes" id="UP000594638"/>
    </source>
</evidence>
<sequence length="144" mass="15637">MQQSVNGNNVSKHMPPSVTKRLHSNSPLGKTYACPQLGWNPINFSPGSSKPQKLKDQTDLGASDVVCKIRRQVENEEPSGESNTVNEAVTVVSNEATEKLSSMFDSLTQIADKRGIEISMTVTFRKEKGHADECGKGKGPARHA</sequence>
<comment type="caution">
    <text evidence="2">The sequence shown here is derived from an EMBL/GenBank/DDBJ whole genome shotgun (WGS) entry which is preliminary data.</text>
</comment>
<feature type="compositionally biased region" description="Polar residues" evidence="1">
    <location>
        <begin position="42"/>
        <end position="51"/>
    </location>
</feature>
<dbReference type="Gramene" id="OE9A095119T1">
    <property type="protein sequence ID" value="OE9A095119C1"/>
    <property type="gene ID" value="OE9A095119"/>
</dbReference>
<dbReference type="EMBL" id="CACTIH010000072">
    <property type="protein sequence ID" value="CAA2949305.1"/>
    <property type="molecule type" value="Genomic_DNA"/>
</dbReference>
<protein>
    <submittedName>
        <fullName evidence="2">Uncharacterized protein</fullName>
    </submittedName>
</protein>
<evidence type="ECO:0000256" key="1">
    <source>
        <dbReference type="SAM" id="MobiDB-lite"/>
    </source>
</evidence>
<feature type="compositionally biased region" description="Polar residues" evidence="1">
    <location>
        <begin position="1"/>
        <end position="11"/>
    </location>
</feature>
<dbReference type="AlphaFoldDB" id="A0A8S0PHU6"/>